<dbReference type="PROSITE" id="PS50013">
    <property type="entry name" value="CHROMO_2"/>
    <property type="match status" value="1"/>
</dbReference>
<dbReference type="GeneID" id="28827732"/>
<dbReference type="InterPro" id="IPR023780">
    <property type="entry name" value="Chromo_domain"/>
</dbReference>
<dbReference type="SMART" id="SM00298">
    <property type="entry name" value="CHROMO"/>
    <property type="match status" value="1"/>
</dbReference>
<dbReference type="InterPro" id="IPR016197">
    <property type="entry name" value="Chromo-like_dom_sf"/>
</dbReference>
<keyword evidence="5" id="KW-1185">Reference proteome</keyword>
<evidence type="ECO:0000313" key="4">
    <source>
        <dbReference type="EMBL" id="KUJ23899.1"/>
    </source>
</evidence>
<dbReference type="EMBL" id="KQ947404">
    <property type="protein sequence ID" value="KUJ23899.1"/>
    <property type="molecule type" value="Genomic_DNA"/>
</dbReference>
<dbReference type="RefSeq" id="XP_018078254.1">
    <property type="nucleotide sequence ID" value="XM_018218006.1"/>
</dbReference>
<dbReference type="Pfam" id="PF00385">
    <property type="entry name" value="Chromo"/>
    <property type="match status" value="1"/>
</dbReference>
<dbReference type="Proteomes" id="UP000070700">
    <property type="component" value="Unassembled WGS sequence"/>
</dbReference>
<feature type="compositionally biased region" description="Basic residues" evidence="2">
    <location>
        <begin position="475"/>
        <end position="485"/>
    </location>
</feature>
<dbReference type="AlphaFoldDB" id="A0A194XV40"/>
<accession>A0A194XV40</accession>
<evidence type="ECO:0000256" key="1">
    <source>
        <dbReference type="ARBA" id="ARBA00011353"/>
    </source>
</evidence>
<dbReference type="CDD" id="cd00024">
    <property type="entry name" value="CD_CSD"/>
    <property type="match status" value="1"/>
</dbReference>
<dbReference type="GO" id="GO:0006338">
    <property type="term" value="P:chromatin remodeling"/>
    <property type="evidence" value="ECO:0007669"/>
    <property type="project" value="UniProtKB-ARBA"/>
</dbReference>
<feature type="region of interest" description="Disordered" evidence="2">
    <location>
        <begin position="567"/>
        <end position="616"/>
    </location>
</feature>
<proteinExistence type="predicted"/>
<gene>
    <name evidence="4" type="ORF">LY89DRAFT_712865</name>
</gene>
<reference evidence="4 5" key="1">
    <citation type="submission" date="2015-10" db="EMBL/GenBank/DDBJ databases">
        <title>Full genome of DAOMC 229536 Phialocephala scopiformis, a fungal endophyte of spruce producing the potent anti-insectan compound rugulosin.</title>
        <authorList>
            <consortium name="DOE Joint Genome Institute"/>
            <person name="Walker A.K."/>
            <person name="Frasz S.L."/>
            <person name="Seifert K.A."/>
            <person name="Miller J.D."/>
            <person name="Mondo S.J."/>
            <person name="Labutti K."/>
            <person name="Lipzen A."/>
            <person name="Dockter R."/>
            <person name="Kennedy M."/>
            <person name="Grigoriev I.V."/>
            <person name="Spatafora J.W."/>
        </authorList>
    </citation>
    <scope>NUCLEOTIDE SEQUENCE [LARGE SCALE GENOMIC DNA]</scope>
    <source>
        <strain evidence="4 5">CBS 120377</strain>
    </source>
</reference>
<dbReference type="InParanoid" id="A0A194XV40"/>
<dbReference type="OrthoDB" id="3450125at2759"/>
<dbReference type="InterPro" id="IPR000953">
    <property type="entry name" value="Chromo/chromo_shadow_dom"/>
</dbReference>
<name>A0A194XV40_MOLSC</name>
<evidence type="ECO:0000259" key="3">
    <source>
        <dbReference type="PROSITE" id="PS50013"/>
    </source>
</evidence>
<evidence type="ECO:0000256" key="2">
    <source>
        <dbReference type="SAM" id="MobiDB-lite"/>
    </source>
</evidence>
<dbReference type="SUPFAM" id="SSF54160">
    <property type="entry name" value="Chromo domain-like"/>
    <property type="match status" value="1"/>
</dbReference>
<feature type="compositionally biased region" description="Polar residues" evidence="2">
    <location>
        <begin position="574"/>
        <end position="604"/>
    </location>
</feature>
<feature type="domain" description="Chromo" evidence="3">
    <location>
        <begin position="648"/>
        <end position="708"/>
    </location>
</feature>
<sequence length="757" mass="84421">MDSADQTDTVPDIIQPKIIKNFEPIWKHGECTMVLNESLSTPKRIDLAFNVPDLLKQRRLLTSTEIESIGYTELESDKMYWMKTPSGRKVPCAMRISADFLQKHNFIQRLAPLRAQLLTEKFKEEIEGLVKSKRCGTRFLMGLTAQPYSGSNTIQVGPVSKAGHKIGAQQFLKELTDIVSEITRLVMPDIVGTGKEDRWYQNASLTLGSRNNHLYTNVQLNYTKEGQKLEDGLQKHGGVHRDMMNDPTGLTALVSLSHLSEDYFAGRFNVTSLNLTTPLLPYEIILFPGRFFHCSTAYGPYAVPRGSPLRAPPPNLEIIPCLPKGEELFESKSHHFEWMMRFYIVNEPEIILCLGGEVSSKVGSGPQQLIEACRTASIETAFSTQQTSGRPRVGGVEHYTSLFTYTDTATNKIVIPNGEEANNTLNALSRSNTEFEKFSKDMRGLITKVGSNSSAIPMWSKCPATQGAAKAGGPSRRRRRTKQNRLRNVDPCNDDPESSKKESEIELLQHNPADLTNRLATVTSETANNELAAAMAAIGSILKNLMVHGMNQRSGVETLHNNVTKVNGERTGKTVGNSMLSNGKASNRKATNLKRQGTSDAETSTRNKKVKTGGNTRCRDANGRWASKNSSAKHSEVIETDDDADMEYEIEEIVAKRPTKSKGPLYRVRWCGWGQEWDEWKTAKELEHAEDLVDEYERRCARWEAEAQNRLFDGLDCMSSDDEDMESLDDQLHQLQVPINENGAAGGNIVRATKTSV</sequence>
<dbReference type="KEGG" id="psco:LY89DRAFT_712865"/>
<protein>
    <recommendedName>
        <fullName evidence="3">Chromo domain-containing protein</fullName>
    </recommendedName>
</protein>
<evidence type="ECO:0000313" key="5">
    <source>
        <dbReference type="Proteomes" id="UP000070700"/>
    </source>
</evidence>
<dbReference type="Gene3D" id="2.40.50.40">
    <property type="match status" value="1"/>
</dbReference>
<feature type="region of interest" description="Disordered" evidence="2">
    <location>
        <begin position="462"/>
        <end position="503"/>
    </location>
</feature>
<organism evidence="4 5">
    <name type="scientific">Mollisia scopiformis</name>
    <name type="common">Conifer needle endophyte fungus</name>
    <name type="synonym">Phialocephala scopiformis</name>
    <dbReference type="NCBI Taxonomy" id="149040"/>
    <lineage>
        <taxon>Eukaryota</taxon>
        <taxon>Fungi</taxon>
        <taxon>Dikarya</taxon>
        <taxon>Ascomycota</taxon>
        <taxon>Pezizomycotina</taxon>
        <taxon>Leotiomycetes</taxon>
        <taxon>Helotiales</taxon>
        <taxon>Mollisiaceae</taxon>
        <taxon>Mollisia</taxon>
    </lineage>
</organism>
<comment type="subunit">
    <text evidence="1">Component of the NuA4 histone acetyltransferase complex.</text>
</comment>